<evidence type="ECO:0000313" key="2">
    <source>
        <dbReference type="EMBL" id="ADZ09682.1"/>
    </source>
</evidence>
<dbReference type="KEGG" id="mel:Metbo_1444"/>
<sequence length="512" mass="57656">MLDKITRNTSRSRATVLKYLGILNAKGILSYKFVGRSKLWSLTEESETQTYKTQQIMSSTPNNDVIAATTRLHNMKLEETVLNTVINHQNTIIFTVNNNMDIVISNNTFKMLFKEITNLSKILVPEQLLVVKELGNSLIPTKTMELQLDLMEKYGTYTPYKLTSTPISDDKNNQIGISFMGEELSQVTRSKRELETLLTITQKMGSAQSEEGLMNEITRGIEKLLDCNGVTVVLKENKNLHIQHDTTYSVKSNFKVYKKYILESMDNLETKITTEDIYLEPVGSKTGTSPGMMVSIPIIYEETSIGALLVFTPSKSVGSITIENMEMVADELASHIKIQRLSQEKQEFTNTLMAMNHISTILNTYTVEEEMLERSVTSTMETLGFDMGCIYLADHEDELTLRVHENLPTTLENMCIAGMFQDIFQKSLEKQNVVYITPESEEYESLDPVISKAGIKSLLIMPIKSGDRIIGLLNMGSRKIKNYNDISLENLSSIGLQLGLALEVSKAAVQRK</sequence>
<organism evidence="2 3">
    <name type="scientific">Methanobacterium lacus (strain AL-21)</name>
    <dbReference type="NCBI Taxonomy" id="877455"/>
    <lineage>
        <taxon>Archaea</taxon>
        <taxon>Methanobacteriati</taxon>
        <taxon>Methanobacteriota</taxon>
        <taxon>Methanomada group</taxon>
        <taxon>Methanobacteria</taxon>
        <taxon>Methanobacteriales</taxon>
        <taxon>Methanobacteriaceae</taxon>
        <taxon>Methanobacterium</taxon>
    </lineage>
</organism>
<dbReference type="SUPFAM" id="SSF55781">
    <property type="entry name" value="GAF domain-like"/>
    <property type="match status" value="2"/>
</dbReference>
<dbReference type="Gene3D" id="3.30.450.40">
    <property type="match status" value="2"/>
</dbReference>
<proteinExistence type="predicted"/>
<feature type="domain" description="GAF" evidence="1">
    <location>
        <begin position="209"/>
        <end position="346"/>
    </location>
</feature>
<gene>
    <name evidence="2" type="ordered locus">Metbo_1444</name>
</gene>
<dbReference type="SMART" id="SM00065">
    <property type="entry name" value="GAF"/>
    <property type="match status" value="2"/>
</dbReference>
<dbReference type="eggNOG" id="arCOG03932">
    <property type="taxonomic scope" value="Archaea"/>
</dbReference>
<keyword evidence="3" id="KW-1185">Reference proteome</keyword>
<accession>F0T856</accession>
<dbReference type="InterPro" id="IPR003018">
    <property type="entry name" value="GAF"/>
</dbReference>
<evidence type="ECO:0000259" key="1">
    <source>
        <dbReference type="SMART" id="SM00065"/>
    </source>
</evidence>
<dbReference type="EMBL" id="CP002551">
    <property type="protein sequence ID" value="ADZ09682.1"/>
    <property type="molecule type" value="Genomic_DNA"/>
</dbReference>
<dbReference type="Proteomes" id="UP000007490">
    <property type="component" value="Chromosome"/>
</dbReference>
<dbReference type="HOGENOM" id="CLU_541449_0_0_2"/>
<dbReference type="eggNOG" id="arCOG02338">
    <property type="taxonomic scope" value="Archaea"/>
</dbReference>
<feature type="domain" description="GAF" evidence="1">
    <location>
        <begin position="367"/>
        <end position="512"/>
    </location>
</feature>
<dbReference type="eggNOG" id="arCOG06712">
    <property type="taxonomic scope" value="Archaea"/>
</dbReference>
<dbReference type="OrthoDB" id="110491at2157"/>
<dbReference type="Pfam" id="PF13185">
    <property type="entry name" value="GAF_2"/>
    <property type="match status" value="1"/>
</dbReference>
<dbReference type="STRING" id="877455.Metbo_1444"/>
<name>F0T856_METLA</name>
<reference evidence="3" key="1">
    <citation type="submission" date="2011-02" db="EMBL/GenBank/DDBJ databases">
        <title>Complete sequence of Methanobacterium sp. AL-21.</title>
        <authorList>
            <consortium name="US DOE Joint Genome Institute"/>
            <person name="Lucas S."/>
            <person name="Copeland A."/>
            <person name="Lapidus A."/>
            <person name="Cheng J.-F."/>
            <person name="Goodwin L."/>
            <person name="Pitluck S."/>
            <person name="Chertkov O."/>
            <person name="Detter J.C."/>
            <person name="Han C."/>
            <person name="Tapia R."/>
            <person name="Land M."/>
            <person name="Hauser L."/>
            <person name="Kyrpides N."/>
            <person name="Ivanova N."/>
            <person name="Mikhailova N."/>
            <person name="Pagani I."/>
            <person name="Cadillo-Quiroz H."/>
            <person name="Imachi H."/>
            <person name="Zinder S."/>
            <person name="Liu W."/>
            <person name="Woyke T."/>
        </authorList>
    </citation>
    <scope>NUCLEOTIDE SEQUENCE [LARGE SCALE GENOMIC DNA]</scope>
    <source>
        <strain evidence="3">AL-21</strain>
    </source>
</reference>
<protein>
    <submittedName>
        <fullName evidence="2">GAF domain protein</fullName>
    </submittedName>
</protein>
<evidence type="ECO:0000313" key="3">
    <source>
        <dbReference type="Proteomes" id="UP000007490"/>
    </source>
</evidence>
<reference evidence="2 3" key="2">
    <citation type="journal article" date="2014" name="Int. J. Syst. Evol. Microbiol.">
        <title>Methanobacterium paludis sp. nov. and a novel strain of Methanobacterium lacus isolated from northern peatlands.</title>
        <authorList>
            <person name="Cadillo-Quiroz H."/>
            <person name="Brauer S.L."/>
            <person name="Goodson N."/>
            <person name="Yavitt J.B."/>
            <person name="Zinder S.H."/>
        </authorList>
    </citation>
    <scope>NUCLEOTIDE SEQUENCE [LARGE SCALE GENOMIC DNA]</scope>
    <source>
        <strain evidence="2 3">AL-21</strain>
    </source>
</reference>
<dbReference type="GeneID" id="10277895"/>
<dbReference type="RefSeq" id="WP_013645033.1">
    <property type="nucleotide sequence ID" value="NC_015216.1"/>
</dbReference>
<dbReference type="InterPro" id="IPR029016">
    <property type="entry name" value="GAF-like_dom_sf"/>
</dbReference>
<dbReference type="AlphaFoldDB" id="F0T856"/>